<dbReference type="InterPro" id="IPR037293">
    <property type="entry name" value="Gal_Oxidase_central_sf"/>
</dbReference>
<dbReference type="InterPro" id="IPR009880">
    <property type="entry name" value="Glyoxal_oxidase_N"/>
</dbReference>
<feature type="region of interest" description="Disordered" evidence="2">
    <location>
        <begin position="621"/>
        <end position="641"/>
    </location>
</feature>
<feature type="transmembrane region" description="Helical" evidence="3">
    <location>
        <begin position="646"/>
        <end position="671"/>
    </location>
</feature>
<dbReference type="PANTHER" id="PTHR32208">
    <property type="entry name" value="SECRETED PROTEIN-RELATED"/>
    <property type="match status" value="1"/>
</dbReference>
<keyword evidence="8" id="KW-1185">Reference proteome</keyword>
<name>A0A0C3C9G4_HEBCY</name>
<evidence type="ECO:0000256" key="2">
    <source>
        <dbReference type="SAM" id="MobiDB-lite"/>
    </source>
</evidence>
<feature type="chain" id="PRO_5002162548" evidence="4">
    <location>
        <begin position="24"/>
        <end position="739"/>
    </location>
</feature>
<gene>
    <name evidence="7" type="ORF">M413DRAFT_411700</name>
</gene>
<dbReference type="Proteomes" id="UP000053424">
    <property type="component" value="Unassembled WGS sequence"/>
</dbReference>
<dbReference type="SUPFAM" id="SSF81296">
    <property type="entry name" value="E set domains"/>
    <property type="match status" value="1"/>
</dbReference>
<dbReference type="Gene3D" id="2.60.40.10">
    <property type="entry name" value="Immunoglobulins"/>
    <property type="match status" value="1"/>
</dbReference>
<dbReference type="PANTHER" id="PTHR32208:SF21">
    <property type="entry name" value="LOW QUALITY PROTEIN: ALDEHYDE OXIDASE GLOX-LIKE"/>
    <property type="match status" value="1"/>
</dbReference>
<dbReference type="InterPro" id="IPR011043">
    <property type="entry name" value="Gal_Oxase/kelch_b-propeller"/>
</dbReference>
<organism evidence="7 8">
    <name type="scientific">Hebeloma cylindrosporum</name>
    <dbReference type="NCBI Taxonomy" id="76867"/>
    <lineage>
        <taxon>Eukaryota</taxon>
        <taxon>Fungi</taxon>
        <taxon>Dikarya</taxon>
        <taxon>Basidiomycota</taxon>
        <taxon>Agaricomycotina</taxon>
        <taxon>Agaricomycetes</taxon>
        <taxon>Agaricomycetidae</taxon>
        <taxon>Agaricales</taxon>
        <taxon>Agaricineae</taxon>
        <taxon>Hymenogastraceae</taxon>
        <taxon>Hebeloma</taxon>
    </lineage>
</organism>
<protein>
    <submittedName>
        <fullName evidence="7">Copper radical oxidase</fullName>
    </submittedName>
</protein>
<evidence type="ECO:0000256" key="3">
    <source>
        <dbReference type="SAM" id="Phobius"/>
    </source>
</evidence>
<feature type="compositionally biased region" description="Polar residues" evidence="2">
    <location>
        <begin position="621"/>
        <end position="635"/>
    </location>
</feature>
<dbReference type="OrthoDB" id="2019572at2759"/>
<feature type="signal peptide" evidence="4">
    <location>
        <begin position="1"/>
        <end position="23"/>
    </location>
</feature>
<evidence type="ECO:0000259" key="6">
    <source>
        <dbReference type="Pfam" id="PF09118"/>
    </source>
</evidence>
<dbReference type="HOGENOM" id="CLU_009630_3_0_1"/>
<evidence type="ECO:0000256" key="1">
    <source>
        <dbReference type="ARBA" id="ARBA00022729"/>
    </source>
</evidence>
<reference evidence="8" key="2">
    <citation type="submission" date="2015-01" db="EMBL/GenBank/DDBJ databases">
        <title>Evolutionary Origins and Diversification of the Mycorrhizal Mutualists.</title>
        <authorList>
            <consortium name="DOE Joint Genome Institute"/>
            <consortium name="Mycorrhizal Genomics Consortium"/>
            <person name="Kohler A."/>
            <person name="Kuo A."/>
            <person name="Nagy L.G."/>
            <person name="Floudas D."/>
            <person name="Copeland A."/>
            <person name="Barry K.W."/>
            <person name="Cichocki N."/>
            <person name="Veneault-Fourrey C."/>
            <person name="LaButti K."/>
            <person name="Lindquist E.A."/>
            <person name="Lipzen A."/>
            <person name="Lundell T."/>
            <person name="Morin E."/>
            <person name="Murat C."/>
            <person name="Riley R."/>
            <person name="Ohm R."/>
            <person name="Sun H."/>
            <person name="Tunlid A."/>
            <person name="Henrissat B."/>
            <person name="Grigoriev I.V."/>
            <person name="Hibbett D.S."/>
            <person name="Martin F."/>
        </authorList>
    </citation>
    <scope>NUCLEOTIDE SEQUENCE [LARGE SCALE GENOMIC DNA]</scope>
    <source>
        <strain evidence="8">h7</strain>
    </source>
</reference>
<dbReference type="InterPro" id="IPR013783">
    <property type="entry name" value="Ig-like_fold"/>
</dbReference>
<sequence>MLLPFPFLSLLASIAAMFSTSLAANAGSFSDGGNTLISAMMMFVGNEEKVYILDKAEGNKAQINGHPAWGAVWDIASHQATPMDVRTNSFCSSGMHLPNGSYITFGGNGAIGPGGNIGSQLNSGGFSGAWDSQYQDFDGTRAMRILNPCANANDFASASCQWFDDPTILSLKSTRWYSAAEATGDGNVVIIGGFVNGGYVNRNYPNIDPLTEGNAANPTYEYYPPRFLATTSGLNAYAHTFLMPSGKIFVQANISTVLWDHENNIETPLPNMPGGVARVYPASGATAMLPLTPDNNYTPTIIFCGGSDMPEYNYGDYRFPYADTWNIPASQDCQRITPEPKDGSAPAYEQDDNMLEGRTMGQFIILPDGKLLVVNGALNGTAGYSSNGTLVTPQEGMPFGESLASGPVVIPAIYDPTAPRGSRWSNKGFDSSPIPRLYHSSAILLPDASVLIAGSNPNIDVNTSAFFPTTYEAEIFYPPYFSAMTRPAPIGMPKTLTYGGNPFNIIIPATSYAGSSNDAADATTVVLMRGGFTTHAMNMGQRHLQLNNTFTVNGDGSITLHVAQVPPNPNIFQPGPAFMFVNIRGIPSNGSYLIVGNGQVGTQPISPASVLPANIRVASASGSASRPSTTGVNDATGTGGTKKSSLGLIIGLVVGGIALIALVGTIIGVRLARRRAAAARFVPSSSRSTEFPGPDMLPAPDTIEPQEMRSSELGAFTPLALNDKRLLYHSFKLEHLPFR</sequence>
<dbReference type="SUPFAM" id="SSF50965">
    <property type="entry name" value="Galactose oxidase, central domain"/>
    <property type="match status" value="1"/>
</dbReference>
<accession>A0A0C3C9G4</accession>
<dbReference type="Pfam" id="PF09118">
    <property type="entry name" value="GO-like_E_set"/>
    <property type="match status" value="1"/>
</dbReference>
<feature type="domain" description="Galactose oxidase-like Early set" evidence="6">
    <location>
        <begin position="486"/>
        <end position="592"/>
    </location>
</feature>
<dbReference type="Pfam" id="PF07250">
    <property type="entry name" value="Glyoxal_oxid_N"/>
    <property type="match status" value="1"/>
</dbReference>
<dbReference type="AlphaFoldDB" id="A0A0C3C9G4"/>
<evidence type="ECO:0000259" key="5">
    <source>
        <dbReference type="Pfam" id="PF07250"/>
    </source>
</evidence>
<dbReference type="EMBL" id="KN831781">
    <property type="protein sequence ID" value="KIM40864.1"/>
    <property type="molecule type" value="Genomic_DNA"/>
</dbReference>
<dbReference type="InterPro" id="IPR014756">
    <property type="entry name" value="Ig_E-set"/>
</dbReference>
<keyword evidence="3" id="KW-0812">Transmembrane</keyword>
<evidence type="ECO:0000313" key="8">
    <source>
        <dbReference type="Proteomes" id="UP000053424"/>
    </source>
</evidence>
<proteinExistence type="predicted"/>
<dbReference type="Gene3D" id="2.130.10.80">
    <property type="entry name" value="Galactose oxidase/kelch, beta-propeller"/>
    <property type="match status" value="1"/>
</dbReference>
<feature type="domain" description="Glyoxal oxidase N-terminal" evidence="5">
    <location>
        <begin position="136"/>
        <end position="480"/>
    </location>
</feature>
<dbReference type="CDD" id="cd02851">
    <property type="entry name" value="E_set_GO_C"/>
    <property type="match status" value="1"/>
</dbReference>
<evidence type="ECO:0000313" key="7">
    <source>
        <dbReference type="EMBL" id="KIM40864.1"/>
    </source>
</evidence>
<keyword evidence="3" id="KW-0472">Membrane</keyword>
<keyword evidence="3" id="KW-1133">Transmembrane helix</keyword>
<dbReference type="InterPro" id="IPR015202">
    <property type="entry name" value="GO-like_E_set"/>
</dbReference>
<reference evidence="7 8" key="1">
    <citation type="submission" date="2014-04" db="EMBL/GenBank/DDBJ databases">
        <authorList>
            <consortium name="DOE Joint Genome Institute"/>
            <person name="Kuo A."/>
            <person name="Gay G."/>
            <person name="Dore J."/>
            <person name="Kohler A."/>
            <person name="Nagy L.G."/>
            <person name="Floudas D."/>
            <person name="Copeland A."/>
            <person name="Barry K.W."/>
            <person name="Cichocki N."/>
            <person name="Veneault-Fourrey C."/>
            <person name="LaButti K."/>
            <person name="Lindquist E.A."/>
            <person name="Lipzen A."/>
            <person name="Lundell T."/>
            <person name="Morin E."/>
            <person name="Murat C."/>
            <person name="Sun H."/>
            <person name="Tunlid A."/>
            <person name="Henrissat B."/>
            <person name="Grigoriev I.V."/>
            <person name="Hibbett D.S."/>
            <person name="Martin F."/>
            <person name="Nordberg H.P."/>
            <person name="Cantor M.N."/>
            <person name="Hua S.X."/>
        </authorList>
    </citation>
    <scope>NUCLEOTIDE SEQUENCE [LARGE SCALE GENOMIC DNA]</scope>
    <source>
        <strain evidence="8">h7</strain>
    </source>
</reference>
<evidence type="ECO:0000256" key="4">
    <source>
        <dbReference type="SAM" id="SignalP"/>
    </source>
</evidence>
<keyword evidence="1 4" id="KW-0732">Signal</keyword>